<comment type="caution">
    <text evidence="10">The sequence shown here is derived from an EMBL/GenBank/DDBJ whole genome shotgun (WGS) entry which is preliminary data.</text>
</comment>
<dbReference type="PANTHER" id="PTHR33281">
    <property type="entry name" value="UPF0187 PROTEIN YNEE"/>
    <property type="match status" value="1"/>
</dbReference>
<proteinExistence type="inferred from homology"/>
<feature type="transmembrane region" description="Helical" evidence="9">
    <location>
        <begin position="46"/>
        <end position="67"/>
    </location>
</feature>
<name>A0A7W5JZ60_9ACTN</name>
<sequence>MILNEKQLPLRAWRTLAVSVSALLVWDVLVTALYLDDTTHFEAIDIQFTLFGTVIALFVGFTVNAAYGRWWEARTLWGQVVNSSRSLARQALVLIDERGPDATPGLADQVVRNQIAYVHVLRTFLRGQPLAAEAGRFLRPEALTRVEAANNRQTAILVETDRLLSEAYRNGMVGELSRLELEAALVALTDAQGGLERIKNTPLPVQYRFLPRFFSRLFCLILPFAVVEDLGWLTPLGSGLVGLMFLMAVQIGDQLGNPFADTVYDVPMTAIARTVEIDLTQMLGDEPPRPVEPVEQVLY</sequence>
<keyword evidence="4 9" id="KW-0812">Transmembrane</keyword>
<dbReference type="Proteomes" id="UP000565572">
    <property type="component" value="Unassembled WGS sequence"/>
</dbReference>
<keyword evidence="5 9" id="KW-1133">Transmembrane helix</keyword>
<evidence type="ECO:0000256" key="5">
    <source>
        <dbReference type="ARBA" id="ARBA00022989"/>
    </source>
</evidence>
<dbReference type="GO" id="GO:0005886">
    <property type="term" value="C:plasma membrane"/>
    <property type="evidence" value="ECO:0007669"/>
    <property type="project" value="UniProtKB-SubCell"/>
</dbReference>
<keyword evidence="2" id="KW-0813">Transport</keyword>
<keyword evidence="3" id="KW-1003">Cell membrane</keyword>
<gene>
    <name evidence="10" type="ORF">FHX39_003266</name>
</gene>
<evidence type="ECO:0000313" key="10">
    <source>
        <dbReference type="EMBL" id="MBB3328322.1"/>
    </source>
</evidence>
<evidence type="ECO:0000256" key="1">
    <source>
        <dbReference type="ARBA" id="ARBA00004651"/>
    </source>
</evidence>
<comment type="similarity">
    <text evidence="8">Belongs to the anion channel-forming bestrophin (TC 1.A.46) family.</text>
</comment>
<evidence type="ECO:0000256" key="3">
    <source>
        <dbReference type="ARBA" id="ARBA00022475"/>
    </source>
</evidence>
<evidence type="ECO:0000256" key="7">
    <source>
        <dbReference type="ARBA" id="ARBA00023136"/>
    </source>
</evidence>
<accession>A0A7W5JZ60</accession>
<organism evidence="10 11">
    <name type="scientific">Microlunatus antarcticus</name>
    <dbReference type="NCBI Taxonomy" id="53388"/>
    <lineage>
        <taxon>Bacteria</taxon>
        <taxon>Bacillati</taxon>
        <taxon>Actinomycetota</taxon>
        <taxon>Actinomycetes</taxon>
        <taxon>Propionibacteriales</taxon>
        <taxon>Propionibacteriaceae</taxon>
        <taxon>Microlunatus</taxon>
    </lineage>
</organism>
<dbReference type="EMBL" id="JACHZG010000001">
    <property type="protein sequence ID" value="MBB3328322.1"/>
    <property type="molecule type" value="Genomic_DNA"/>
</dbReference>
<evidence type="ECO:0000256" key="9">
    <source>
        <dbReference type="SAM" id="Phobius"/>
    </source>
</evidence>
<evidence type="ECO:0000256" key="8">
    <source>
        <dbReference type="ARBA" id="ARBA00034708"/>
    </source>
</evidence>
<feature type="transmembrane region" description="Helical" evidence="9">
    <location>
        <begin position="12"/>
        <end position="34"/>
    </location>
</feature>
<comment type="subcellular location">
    <subcellularLocation>
        <location evidence="1">Cell membrane</location>
        <topology evidence="1">Multi-pass membrane protein</topology>
    </subcellularLocation>
</comment>
<reference evidence="10 11" key="1">
    <citation type="submission" date="2020-08" db="EMBL/GenBank/DDBJ databases">
        <title>Sequencing the genomes of 1000 actinobacteria strains.</title>
        <authorList>
            <person name="Klenk H.-P."/>
        </authorList>
    </citation>
    <scope>NUCLEOTIDE SEQUENCE [LARGE SCALE GENOMIC DNA]</scope>
    <source>
        <strain evidence="10 11">DSM 11053</strain>
    </source>
</reference>
<evidence type="ECO:0000313" key="11">
    <source>
        <dbReference type="Proteomes" id="UP000565572"/>
    </source>
</evidence>
<protein>
    <submittedName>
        <fullName evidence="10">Putative membrane protein</fullName>
    </submittedName>
</protein>
<dbReference type="AlphaFoldDB" id="A0A7W5JZ60"/>
<dbReference type="InterPro" id="IPR044669">
    <property type="entry name" value="YneE/VCCN1/2-like"/>
</dbReference>
<evidence type="ECO:0000256" key="6">
    <source>
        <dbReference type="ARBA" id="ARBA00023065"/>
    </source>
</evidence>
<keyword evidence="7 9" id="KW-0472">Membrane</keyword>
<dbReference type="Pfam" id="PF25539">
    <property type="entry name" value="Bestrophin_2"/>
    <property type="match status" value="1"/>
</dbReference>
<feature type="transmembrane region" description="Helical" evidence="9">
    <location>
        <begin position="232"/>
        <end position="249"/>
    </location>
</feature>
<dbReference type="GO" id="GO:0005254">
    <property type="term" value="F:chloride channel activity"/>
    <property type="evidence" value="ECO:0007669"/>
    <property type="project" value="InterPro"/>
</dbReference>
<evidence type="ECO:0000256" key="4">
    <source>
        <dbReference type="ARBA" id="ARBA00022692"/>
    </source>
</evidence>
<dbReference type="PANTHER" id="PTHR33281:SF19">
    <property type="entry name" value="VOLTAGE-DEPENDENT ANION CHANNEL-FORMING PROTEIN YNEE"/>
    <property type="match status" value="1"/>
</dbReference>
<dbReference type="RefSeq" id="WP_183340121.1">
    <property type="nucleotide sequence ID" value="NZ_JACHZG010000001.1"/>
</dbReference>
<keyword evidence="11" id="KW-1185">Reference proteome</keyword>
<evidence type="ECO:0000256" key="2">
    <source>
        <dbReference type="ARBA" id="ARBA00022448"/>
    </source>
</evidence>
<keyword evidence="6" id="KW-0406">Ion transport</keyword>